<feature type="compositionally biased region" description="Basic and acidic residues" evidence="8">
    <location>
        <begin position="695"/>
        <end position="707"/>
    </location>
</feature>
<evidence type="ECO:0000256" key="2">
    <source>
        <dbReference type="ARBA" id="ARBA00006653"/>
    </source>
</evidence>
<protein>
    <recommendedName>
        <fullName evidence="3">Conserved oligomeric Golgi complex subunit 1</fullName>
    </recommendedName>
</protein>
<dbReference type="PANTHER" id="PTHR31658:SF0">
    <property type="entry name" value="CONSERVED OLIGOMERIC GOLGI COMPLEX SUBUNIT 1"/>
    <property type="match status" value="1"/>
</dbReference>
<keyword evidence="4" id="KW-0813">Transport</keyword>
<dbReference type="GO" id="GO:0015031">
    <property type="term" value="P:protein transport"/>
    <property type="evidence" value="ECO:0007669"/>
    <property type="project" value="UniProtKB-KW"/>
</dbReference>
<keyword evidence="5" id="KW-0653">Protein transport</keyword>
<keyword evidence="7" id="KW-0472">Membrane</keyword>
<dbReference type="Proteomes" id="UP000800200">
    <property type="component" value="Unassembled WGS sequence"/>
</dbReference>
<dbReference type="InterPro" id="IPR033370">
    <property type="entry name" value="COG1"/>
</dbReference>
<organism evidence="9 10">
    <name type="scientific">Zopfia rhizophila CBS 207.26</name>
    <dbReference type="NCBI Taxonomy" id="1314779"/>
    <lineage>
        <taxon>Eukaryota</taxon>
        <taxon>Fungi</taxon>
        <taxon>Dikarya</taxon>
        <taxon>Ascomycota</taxon>
        <taxon>Pezizomycotina</taxon>
        <taxon>Dothideomycetes</taxon>
        <taxon>Dothideomycetes incertae sedis</taxon>
        <taxon>Zopfiaceae</taxon>
        <taxon>Zopfia</taxon>
    </lineage>
</organism>
<evidence type="ECO:0000313" key="9">
    <source>
        <dbReference type="EMBL" id="KAF2183800.1"/>
    </source>
</evidence>
<reference evidence="9" key="1">
    <citation type="journal article" date="2020" name="Stud. Mycol.">
        <title>101 Dothideomycetes genomes: a test case for predicting lifestyles and emergence of pathogens.</title>
        <authorList>
            <person name="Haridas S."/>
            <person name="Albert R."/>
            <person name="Binder M."/>
            <person name="Bloem J."/>
            <person name="Labutti K."/>
            <person name="Salamov A."/>
            <person name="Andreopoulos B."/>
            <person name="Baker S."/>
            <person name="Barry K."/>
            <person name="Bills G."/>
            <person name="Bluhm B."/>
            <person name="Cannon C."/>
            <person name="Castanera R."/>
            <person name="Culley D."/>
            <person name="Daum C."/>
            <person name="Ezra D."/>
            <person name="Gonzalez J."/>
            <person name="Henrissat B."/>
            <person name="Kuo A."/>
            <person name="Liang C."/>
            <person name="Lipzen A."/>
            <person name="Lutzoni F."/>
            <person name="Magnuson J."/>
            <person name="Mondo S."/>
            <person name="Nolan M."/>
            <person name="Ohm R."/>
            <person name="Pangilinan J."/>
            <person name="Park H.-J."/>
            <person name="Ramirez L."/>
            <person name="Alfaro M."/>
            <person name="Sun H."/>
            <person name="Tritt A."/>
            <person name="Yoshinaga Y."/>
            <person name="Zwiers L.-H."/>
            <person name="Turgeon B."/>
            <person name="Goodwin S."/>
            <person name="Spatafora J."/>
            <person name="Crous P."/>
            <person name="Grigoriev I."/>
        </authorList>
    </citation>
    <scope>NUCLEOTIDE SEQUENCE</scope>
    <source>
        <strain evidence="9">CBS 207.26</strain>
    </source>
</reference>
<proteinExistence type="inferred from homology"/>
<evidence type="ECO:0000256" key="1">
    <source>
        <dbReference type="ARBA" id="ARBA00004395"/>
    </source>
</evidence>
<evidence type="ECO:0000256" key="6">
    <source>
        <dbReference type="ARBA" id="ARBA00023034"/>
    </source>
</evidence>
<dbReference type="OrthoDB" id="46189at2759"/>
<keyword evidence="6" id="KW-0333">Golgi apparatus</keyword>
<name>A0A6A6E0W9_9PEZI</name>
<keyword evidence="10" id="KW-1185">Reference proteome</keyword>
<evidence type="ECO:0000256" key="8">
    <source>
        <dbReference type="SAM" id="MobiDB-lite"/>
    </source>
</evidence>
<feature type="compositionally biased region" description="Polar residues" evidence="8">
    <location>
        <begin position="708"/>
        <end position="718"/>
    </location>
</feature>
<evidence type="ECO:0000256" key="5">
    <source>
        <dbReference type="ARBA" id="ARBA00022927"/>
    </source>
</evidence>
<gene>
    <name evidence="9" type="ORF">K469DRAFT_667496</name>
</gene>
<comment type="similarity">
    <text evidence="2">Belongs to the COG1 family.</text>
</comment>
<evidence type="ECO:0000256" key="7">
    <source>
        <dbReference type="ARBA" id="ARBA00023136"/>
    </source>
</evidence>
<dbReference type="AlphaFoldDB" id="A0A6A6E0W9"/>
<dbReference type="GO" id="GO:0006891">
    <property type="term" value="P:intra-Golgi vesicle-mediated transport"/>
    <property type="evidence" value="ECO:0007669"/>
    <property type="project" value="InterPro"/>
</dbReference>
<dbReference type="GO" id="GO:0017119">
    <property type="term" value="C:Golgi transport complex"/>
    <property type="evidence" value="ECO:0007669"/>
    <property type="project" value="InterPro"/>
</dbReference>
<evidence type="ECO:0000256" key="3">
    <source>
        <dbReference type="ARBA" id="ARBA00020978"/>
    </source>
</evidence>
<feature type="region of interest" description="Disordered" evidence="8">
    <location>
        <begin position="691"/>
        <end position="723"/>
    </location>
</feature>
<dbReference type="Pfam" id="PF08700">
    <property type="entry name" value="VPS51_Exo84_N"/>
    <property type="match status" value="1"/>
</dbReference>
<accession>A0A6A6E0W9</accession>
<dbReference type="GO" id="GO:0000139">
    <property type="term" value="C:Golgi membrane"/>
    <property type="evidence" value="ECO:0007669"/>
    <property type="project" value="UniProtKB-SubCell"/>
</dbReference>
<evidence type="ECO:0000313" key="10">
    <source>
        <dbReference type="Proteomes" id="UP000800200"/>
    </source>
</evidence>
<evidence type="ECO:0000256" key="4">
    <source>
        <dbReference type="ARBA" id="ARBA00022448"/>
    </source>
</evidence>
<comment type="subcellular location">
    <subcellularLocation>
        <location evidence="1">Golgi apparatus membrane</location>
        <topology evidence="1">Peripheral membrane protein</topology>
    </subcellularLocation>
</comment>
<sequence>MTTEAPDPRTFKSWEDAFQYPVPVVRKLESQLRSSAGDNREKLRSLVGASYRSLLDTAETIIDMEGRMQQVETKMARVGQKCNSRGVDRISNNATRMDNHIRARDIERYTFASQLSVLRNCPVVIGRLLKRGGSHLLAAKVLVISRLLHKALSQSKNKPPFLDQIRDRLSALRRKLLSRIDKQLASTVEEAPVLVQSMCAYSLATSSTPTDVLRHFYHVRMEEIVSSLQHGEDLAKHGMDALKLCLQTCQDTQAIFPRRLAESLTKLKAQPLIQDPDVRALYELNLDIHDRWIGDEARNYTPWPRHDELQRPEAEKMLNQWSKQAISAFLKGIKTVLSKTDDLKEVASLRQELIETWILSGARMPGLKSANVLDDLRDAMNAQLMTIVRFRAQGLQYVVSDLTRTLETLPSNGDAPSISLWNTSSMPMGIGDGAQAFKSRILNTHQGRDEAVVRVVSTYDKWAESVLEVKGIIKAMKETRWDDTFADDADDSDDEFSLDSKQTLLSDDDPRSLEEVTQEALSDALRSLQKSMAQIVAQSTSSQDKPSIPQSIFILRAVREIGDRVPRLRVQDKSAPLSTPFTSEFLKPLHDALATYTIRSAADAYKKALTTAGKSCSRSHILWEGNPPLPVQPSPSAFRFLQHLVKNMGTHGSDLWAPNAVNVMKALASEEVSKIWREALDMLQKGADQVTQNKDLPDTPESQKQDESSNLDQSASGNESRREKPKQLLFDILYIQRYLGTSNSPAPIEALVNAVHEACGIDDGMLGRLKKNASDYGRKTYLLFALLS</sequence>
<dbReference type="EMBL" id="ML994640">
    <property type="protein sequence ID" value="KAF2183800.1"/>
    <property type="molecule type" value="Genomic_DNA"/>
</dbReference>
<dbReference type="PANTHER" id="PTHR31658">
    <property type="entry name" value="CONSERVED OLIGOMERIC GOLGI COMPLEX SUBUNIT 1"/>
    <property type="match status" value="1"/>
</dbReference>